<keyword evidence="7" id="KW-1185">Reference proteome</keyword>
<keyword evidence="2 5" id="KW-0812">Transmembrane</keyword>
<dbReference type="Pfam" id="PF07264">
    <property type="entry name" value="EI24"/>
    <property type="match status" value="1"/>
</dbReference>
<dbReference type="Proteomes" id="UP001595593">
    <property type="component" value="Unassembled WGS sequence"/>
</dbReference>
<feature type="transmembrane region" description="Helical" evidence="5">
    <location>
        <begin position="66"/>
        <end position="88"/>
    </location>
</feature>
<evidence type="ECO:0000313" key="6">
    <source>
        <dbReference type="EMBL" id="MFC3124683.1"/>
    </source>
</evidence>
<keyword evidence="3 5" id="KW-1133">Transmembrane helix</keyword>
<evidence type="ECO:0000313" key="7">
    <source>
        <dbReference type="Proteomes" id="UP001595593"/>
    </source>
</evidence>
<sequence length="223" mass="23012">MKAVPASLVLPLRQIGERGFRGPLLKGLLCSVLAFGGLAGLASWGADALAGGQGWMATAAGVLGGALVLVTAVWLFVPVLLALTGLFLDDVAEAVERRYYPGLPAPSGASLAAQIRANLLLSARLLGLSLLIFPIALAAPPVGVVLFWAVAAVSLGYGLFEGVAQRRMSVAESRLLRRRRRGEVLAVGGVMAGLAVVPVLNLTVPVLGTAAMTHLLHRGTTRP</sequence>
<accession>A0ABV7FWF0</accession>
<evidence type="ECO:0000256" key="3">
    <source>
        <dbReference type="ARBA" id="ARBA00022989"/>
    </source>
</evidence>
<evidence type="ECO:0000256" key="5">
    <source>
        <dbReference type="SAM" id="Phobius"/>
    </source>
</evidence>
<comment type="subcellular location">
    <subcellularLocation>
        <location evidence="1">Membrane</location>
        <topology evidence="1">Multi-pass membrane protein</topology>
    </subcellularLocation>
</comment>
<reference evidence="7" key="1">
    <citation type="journal article" date="2019" name="Int. J. Syst. Evol. Microbiol.">
        <title>The Global Catalogue of Microorganisms (GCM) 10K type strain sequencing project: providing services to taxonomists for standard genome sequencing and annotation.</title>
        <authorList>
            <consortium name="The Broad Institute Genomics Platform"/>
            <consortium name="The Broad Institute Genome Sequencing Center for Infectious Disease"/>
            <person name="Wu L."/>
            <person name="Ma J."/>
        </authorList>
    </citation>
    <scope>NUCLEOTIDE SEQUENCE [LARGE SCALE GENOMIC DNA]</scope>
    <source>
        <strain evidence="7">KCTC 52094</strain>
    </source>
</reference>
<comment type="caution">
    <text evidence="6">The sequence shown here is derived from an EMBL/GenBank/DDBJ whole genome shotgun (WGS) entry which is preliminary data.</text>
</comment>
<gene>
    <name evidence="6" type="ORF">ACFOD4_06365</name>
</gene>
<feature type="transmembrane region" description="Helical" evidence="5">
    <location>
        <begin position="184"/>
        <end position="207"/>
    </location>
</feature>
<feature type="transmembrane region" description="Helical" evidence="5">
    <location>
        <begin position="145"/>
        <end position="164"/>
    </location>
</feature>
<protein>
    <submittedName>
        <fullName evidence="6">EI24 domain-containing protein</fullName>
    </submittedName>
</protein>
<proteinExistence type="predicted"/>
<dbReference type="EMBL" id="JBHRTN010000007">
    <property type="protein sequence ID" value="MFC3124683.1"/>
    <property type="molecule type" value="Genomic_DNA"/>
</dbReference>
<evidence type="ECO:0000256" key="2">
    <source>
        <dbReference type="ARBA" id="ARBA00022692"/>
    </source>
</evidence>
<feature type="transmembrane region" description="Helical" evidence="5">
    <location>
        <begin position="24"/>
        <end position="46"/>
    </location>
</feature>
<feature type="transmembrane region" description="Helical" evidence="5">
    <location>
        <begin position="119"/>
        <end position="139"/>
    </location>
</feature>
<dbReference type="RefSeq" id="WP_379595097.1">
    <property type="nucleotide sequence ID" value="NZ_JBHRTN010000007.1"/>
</dbReference>
<dbReference type="InterPro" id="IPR059112">
    <property type="entry name" value="CysZ/EI24"/>
</dbReference>
<evidence type="ECO:0000256" key="1">
    <source>
        <dbReference type="ARBA" id="ARBA00004141"/>
    </source>
</evidence>
<evidence type="ECO:0000256" key="4">
    <source>
        <dbReference type="ARBA" id="ARBA00023136"/>
    </source>
</evidence>
<organism evidence="6 7">
    <name type="scientific">Teichococcus globiformis</name>
    <dbReference type="NCBI Taxonomy" id="2307229"/>
    <lineage>
        <taxon>Bacteria</taxon>
        <taxon>Pseudomonadati</taxon>
        <taxon>Pseudomonadota</taxon>
        <taxon>Alphaproteobacteria</taxon>
        <taxon>Acetobacterales</taxon>
        <taxon>Roseomonadaceae</taxon>
        <taxon>Roseomonas</taxon>
    </lineage>
</organism>
<keyword evidence="4 5" id="KW-0472">Membrane</keyword>
<name>A0ABV7FWF0_9PROT</name>